<organism evidence="12 13">
    <name type="scientific">Pyronema omphalodes (strain CBS 100304)</name>
    <name type="common">Pyronema confluens</name>
    <dbReference type="NCBI Taxonomy" id="1076935"/>
    <lineage>
        <taxon>Eukaryota</taxon>
        <taxon>Fungi</taxon>
        <taxon>Dikarya</taxon>
        <taxon>Ascomycota</taxon>
        <taxon>Pezizomycotina</taxon>
        <taxon>Pezizomycetes</taxon>
        <taxon>Pezizales</taxon>
        <taxon>Pyronemataceae</taxon>
        <taxon>Pyronema</taxon>
    </lineage>
</organism>
<dbReference type="Gene3D" id="3.40.50.1100">
    <property type="match status" value="2"/>
</dbReference>
<comment type="cofactor">
    <cofactor evidence="1">
        <name>pyridoxal 5'-phosphate</name>
        <dbReference type="ChEBI" id="CHEBI:597326"/>
    </cofactor>
</comment>
<dbReference type="Proteomes" id="UP000018144">
    <property type="component" value="Unassembled WGS sequence"/>
</dbReference>
<dbReference type="GO" id="GO:0006565">
    <property type="term" value="P:L-serine catabolic process"/>
    <property type="evidence" value="ECO:0007669"/>
    <property type="project" value="TreeGrafter"/>
</dbReference>
<dbReference type="Pfam" id="PF00291">
    <property type="entry name" value="PALP"/>
    <property type="match status" value="1"/>
</dbReference>
<dbReference type="EC" id="4.3.1.17" evidence="5"/>
<gene>
    <name evidence="12" type="ORF">PCON_13839</name>
</gene>
<evidence type="ECO:0000256" key="6">
    <source>
        <dbReference type="ARBA" id="ARBA00022432"/>
    </source>
</evidence>
<sequence length="331" mass="34434">MTKLDTSAVVPQLPWVKTPLLKSSALSKLAGCEVYLKLDLLQPSGSFKSRGVGNLILKSLSSNSNRHIYSSSGGNAGLAAVSASVSLGTSCTVCVPTATSEFMKSKILVAGATSVITHGASWVEADSMTRKLLKADPTGVYCSPFDHPDIWEGNSTIVDECVEQLGGGVPDVMIASVGGGGLFLGLAQGLRRHGGSGKTIVAVETEGAESLAESLKAGKLVTLPGISSIATSLGARTVAEKAFEEAQRSEVRSAVVSDAAAARACIRFADEERMLIEVACGASLAVLYETGLKNLVPELTPESKVVVVVCGGNNTSLEILEKYKQEYALRD</sequence>
<dbReference type="GO" id="GO:0006094">
    <property type="term" value="P:gluconeogenesis"/>
    <property type="evidence" value="ECO:0007669"/>
    <property type="project" value="UniProtKB-KW"/>
</dbReference>
<evidence type="ECO:0000256" key="3">
    <source>
        <dbReference type="ARBA" id="ARBA00004742"/>
    </source>
</evidence>
<dbReference type="PANTHER" id="PTHR48078">
    <property type="entry name" value="THREONINE DEHYDRATASE, MITOCHONDRIAL-RELATED"/>
    <property type="match status" value="1"/>
</dbReference>
<dbReference type="AlphaFoldDB" id="U4L7X3"/>
<comment type="similarity">
    <text evidence="4">Belongs to the serine/threonine dehydratase family.</text>
</comment>
<dbReference type="GO" id="GO:0030170">
    <property type="term" value="F:pyridoxal phosphate binding"/>
    <property type="evidence" value="ECO:0007669"/>
    <property type="project" value="InterPro"/>
</dbReference>
<keyword evidence="9" id="KW-0456">Lyase</keyword>
<dbReference type="GO" id="GO:0009097">
    <property type="term" value="P:isoleucine biosynthetic process"/>
    <property type="evidence" value="ECO:0007669"/>
    <property type="project" value="TreeGrafter"/>
</dbReference>
<protein>
    <recommendedName>
        <fullName evidence="5">L-serine ammonia-lyase</fullName>
        <ecNumber evidence="5">4.3.1.17</ecNumber>
    </recommendedName>
</protein>
<evidence type="ECO:0000256" key="1">
    <source>
        <dbReference type="ARBA" id="ARBA00001933"/>
    </source>
</evidence>
<dbReference type="InterPro" id="IPR050147">
    <property type="entry name" value="Ser/Thr_Dehydratase"/>
</dbReference>
<dbReference type="GO" id="GO:0005737">
    <property type="term" value="C:cytoplasm"/>
    <property type="evidence" value="ECO:0007669"/>
    <property type="project" value="UniProtKB-SubCell"/>
</dbReference>
<dbReference type="InterPro" id="IPR000634">
    <property type="entry name" value="Ser/Thr_deHydtase_PyrdxlP-BS"/>
</dbReference>
<reference evidence="12 13" key="1">
    <citation type="journal article" date="2013" name="PLoS Genet.">
        <title>The genome and development-dependent transcriptomes of Pyronema confluens: a window into fungal evolution.</title>
        <authorList>
            <person name="Traeger S."/>
            <person name="Altegoer F."/>
            <person name="Freitag M."/>
            <person name="Gabaldon T."/>
            <person name="Kempken F."/>
            <person name="Kumar A."/>
            <person name="Marcet-Houben M."/>
            <person name="Poggeler S."/>
            <person name="Stajich J.E."/>
            <person name="Nowrousian M."/>
        </authorList>
    </citation>
    <scope>NUCLEOTIDE SEQUENCE [LARGE SCALE GENOMIC DNA]</scope>
    <source>
        <strain evidence="13">CBS 100304</strain>
        <tissue evidence="12">Vegetative mycelium</tissue>
    </source>
</reference>
<keyword evidence="7" id="KW-0963">Cytoplasm</keyword>
<keyword evidence="6" id="KW-0312">Gluconeogenesis</keyword>
<evidence type="ECO:0000256" key="10">
    <source>
        <dbReference type="ARBA" id="ARBA00049406"/>
    </source>
</evidence>
<evidence type="ECO:0000256" key="8">
    <source>
        <dbReference type="ARBA" id="ARBA00022898"/>
    </source>
</evidence>
<comment type="catalytic activity">
    <reaction evidence="10">
        <text>L-serine = pyruvate + NH4(+)</text>
        <dbReference type="Rhea" id="RHEA:19169"/>
        <dbReference type="ChEBI" id="CHEBI:15361"/>
        <dbReference type="ChEBI" id="CHEBI:28938"/>
        <dbReference type="ChEBI" id="CHEBI:33384"/>
        <dbReference type="EC" id="4.3.1.17"/>
    </reaction>
</comment>
<evidence type="ECO:0000256" key="9">
    <source>
        <dbReference type="ARBA" id="ARBA00023239"/>
    </source>
</evidence>
<dbReference type="EMBL" id="HF935944">
    <property type="protein sequence ID" value="CCX14246.1"/>
    <property type="molecule type" value="Genomic_DNA"/>
</dbReference>
<comment type="pathway">
    <text evidence="3">Carbohydrate biosynthesis; gluconeogenesis.</text>
</comment>
<keyword evidence="13" id="KW-1185">Reference proteome</keyword>
<proteinExistence type="inferred from homology"/>
<dbReference type="OMA" id="DGWVNIH"/>
<evidence type="ECO:0000256" key="4">
    <source>
        <dbReference type="ARBA" id="ARBA00010869"/>
    </source>
</evidence>
<dbReference type="OrthoDB" id="7773036at2759"/>
<dbReference type="STRING" id="1076935.U4L7X3"/>
<comment type="subcellular location">
    <subcellularLocation>
        <location evidence="2">Cytoplasm</location>
    </subcellularLocation>
</comment>
<evidence type="ECO:0000313" key="13">
    <source>
        <dbReference type="Proteomes" id="UP000018144"/>
    </source>
</evidence>
<evidence type="ECO:0000256" key="2">
    <source>
        <dbReference type="ARBA" id="ARBA00004496"/>
    </source>
</evidence>
<dbReference type="GO" id="GO:0004794">
    <property type="term" value="F:threonine deaminase activity"/>
    <property type="evidence" value="ECO:0007669"/>
    <property type="project" value="TreeGrafter"/>
</dbReference>
<feature type="domain" description="Tryptophan synthase beta chain-like PALP" evidence="11">
    <location>
        <begin position="16"/>
        <end position="311"/>
    </location>
</feature>
<dbReference type="PROSITE" id="PS00165">
    <property type="entry name" value="DEHYDRATASE_SER_THR"/>
    <property type="match status" value="1"/>
</dbReference>
<evidence type="ECO:0000256" key="7">
    <source>
        <dbReference type="ARBA" id="ARBA00022490"/>
    </source>
</evidence>
<dbReference type="GO" id="GO:0003941">
    <property type="term" value="F:L-serine ammonia-lyase activity"/>
    <property type="evidence" value="ECO:0007669"/>
    <property type="project" value="UniProtKB-EC"/>
</dbReference>
<dbReference type="InterPro" id="IPR036052">
    <property type="entry name" value="TrpB-like_PALP_sf"/>
</dbReference>
<dbReference type="FunFam" id="3.40.50.1100:FF:000040">
    <property type="entry name" value="L-serine dehydratase, putative"/>
    <property type="match status" value="1"/>
</dbReference>
<keyword evidence="8" id="KW-0663">Pyridoxal phosphate</keyword>
<dbReference type="InterPro" id="IPR001926">
    <property type="entry name" value="TrpB-like_PALP"/>
</dbReference>
<evidence type="ECO:0000313" key="12">
    <source>
        <dbReference type="EMBL" id="CCX14246.1"/>
    </source>
</evidence>
<dbReference type="PANTHER" id="PTHR48078:SF2">
    <property type="entry name" value="CATABOLIC L-SERINE_THREONINE DEHYDRATASE"/>
    <property type="match status" value="1"/>
</dbReference>
<evidence type="ECO:0000256" key="5">
    <source>
        <dbReference type="ARBA" id="ARBA00012093"/>
    </source>
</evidence>
<evidence type="ECO:0000259" key="11">
    <source>
        <dbReference type="Pfam" id="PF00291"/>
    </source>
</evidence>
<dbReference type="GO" id="GO:0006567">
    <property type="term" value="P:L-threonine catabolic process"/>
    <property type="evidence" value="ECO:0007669"/>
    <property type="project" value="TreeGrafter"/>
</dbReference>
<dbReference type="SUPFAM" id="SSF53686">
    <property type="entry name" value="Tryptophan synthase beta subunit-like PLP-dependent enzymes"/>
    <property type="match status" value="1"/>
</dbReference>
<name>U4L7X3_PYROM</name>
<dbReference type="eggNOG" id="KOG1250">
    <property type="taxonomic scope" value="Eukaryota"/>
</dbReference>
<accession>U4L7X3</accession>